<dbReference type="PANTHER" id="PTHR39179:SF1">
    <property type="entry name" value="SPORE COAT PROTEIN I"/>
    <property type="match status" value="1"/>
</dbReference>
<dbReference type="SUPFAM" id="SSF56112">
    <property type="entry name" value="Protein kinase-like (PK-like)"/>
    <property type="match status" value="1"/>
</dbReference>
<comment type="caution">
    <text evidence="1">The sequence shown here is derived from an EMBL/GenBank/DDBJ whole genome shotgun (WGS) entry which is preliminary data.</text>
</comment>
<dbReference type="InterPro" id="IPR047175">
    <property type="entry name" value="CotS-like"/>
</dbReference>
<reference evidence="1 2" key="1">
    <citation type="submission" date="2021-01" db="EMBL/GenBank/DDBJ databases">
        <title>Genomic Encyclopedia of Type Strains, Phase IV (KMG-IV): sequencing the most valuable type-strain genomes for metagenomic binning, comparative biology and taxonomic classification.</title>
        <authorList>
            <person name="Goeker M."/>
        </authorList>
    </citation>
    <scope>NUCLEOTIDE SEQUENCE [LARGE SCALE GENOMIC DNA]</scope>
    <source>
        <strain evidence="1 2">DSM 100968</strain>
    </source>
</reference>
<organism evidence="1 2">
    <name type="scientific">Sporolactobacillus spathodeae</name>
    <dbReference type="NCBI Taxonomy" id="1465502"/>
    <lineage>
        <taxon>Bacteria</taxon>
        <taxon>Bacillati</taxon>
        <taxon>Bacillota</taxon>
        <taxon>Bacilli</taxon>
        <taxon>Bacillales</taxon>
        <taxon>Sporolactobacillaceae</taxon>
        <taxon>Sporolactobacillus</taxon>
    </lineage>
</organism>
<keyword evidence="2" id="KW-1185">Reference proteome</keyword>
<dbReference type="InterPro" id="IPR014255">
    <property type="entry name" value="Spore_coat_CotS"/>
</dbReference>
<dbReference type="NCBIfam" id="TIGR02906">
    <property type="entry name" value="spore_CotS"/>
    <property type="match status" value="1"/>
</dbReference>
<evidence type="ECO:0000313" key="1">
    <source>
        <dbReference type="EMBL" id="MBM7658205.1"/>
    </source>
</evidence>
<name>A0ABS2QA48_9BACL</name>
<gene>
    <name evidence="1" type="ORF">JOC27_001658</name>
</gene>
<sequence>MAKQNPFEKLNAVLAHYSIEPIHVRLLDSSSDKNEWLIETNHGKKILTQQYIRPERMMFIAGAHWHLQKNGFPIARLIPAKGGGLILSAKDHVYTLCEAVEGRTIQYYDKSDLLQAMEHIAHFQAAAIGYVPAAGSKSRKRVGKWEKMYRWKLQELENNKRLAACCPDDPFSELFLEHADILIARGKQALSELTQPVTHEWVTKTVEEGAFCHQDVTLAHVKLIEGKPMMQDLHSITRDLPCRDLRVILNKVMKKRNVWDETLACELLHAYDAIHPLKKEYYQVLWTDLKFPHLFAATIHKYYLSQKKSWSHEKFMMNLKNVLAVEQSKDTFLNHFDESILKIKGDGGHE</sequence>
<dbReference type="Gene3D" id="3.30.200.20">
    <property type="entry name" value="Phosphorylase Kinase, domain 1"/>
    <property type="match status" value="1"/>
</dbReference>
<accession>A0ABS2QA48</accession>
<dbReference type="RefSeq" id="WP_205006768.1">
    <property type="nucleotide sequence ID" value="NZ_CBCRXA010000012.1"/>
</dbReference>
<dbReference type="Gene3D" id="3.90.1200.10">
    <property type="match status" value="1"/>
</dbReference>
<protein>
    <submittedName>
        <fullName evidence="1">Spore coat-associated protein S</fullName>
    </submittedName>
</protein>
<evidence type="ECO:0000313" key="2">
    <source>
        <dbReference type="Proteomes" id="UP000823201"/>
    </source>
</evidence>
<proteinExistence type="predicted"/>
<dbReference type="EMBL" id="JAFBEV010000013">
    <property type="protein sequence ID" value="MBM7658205.1"/>
    <property type="molecule type" value="Genomic_DNA"/>
</dbReference>
<dbReference type="InterPro" id="IPR011009">
    <property type="entry name" value="Kinase-like_dom_sf"/>
</dbReference>
<dbReference type="Proteomes" id="UP000823201">
    <property type="component" value="Unassembled WGS sequence"/>
</dbReference>
<dbReference type="PANTHER" id="PTHR39179">
    <property type="entry name" value="SPORE COAT PROTEIN I"/>
    <property type="match status" value="1"/>
</dbReference>